<dbReference type="Gene3D" id="3.40.1190.20">
    <property type="match status" value="1"/>
</dbReference>
<keyword evidence="3" id="KW-0418">Kinase</keyword>
<dbReference type="CDD" id="cd01166">
    <property type="entry name" value="KdgK"/>
    <property type="match status" value="1"/>
</dbReference>
<dbReference type="PRINTS" id="PR00990">
    <property type="entry name" value="RIBOKINASE"/>
</dbReference>
<dbReference type="InterPro" id="IPR011611">
    <property type="entry name" value="PfkB_dom"/>
</dbReference>
<accession>A0A315ZUK0</accession>
<evidence type="ECO:0000313" key="6">
    <source>
        <dbReference type="Proteomes" id="UP000254051"/>
    </source>
</evidence>
<dbReference type="PROSITE" id="PS00583">
    <property type="entry name" value="PFKB_KINASES_1"/>
    <property type="match status" value="1"/>
</dbReference>
<evidence type="ECO:0000256" key="1">
    <source>
        <dbReference type="ARBA" id="ARBA00010688"/>
    </source>
</evidence>
<dbReference type="SUPFAM" id="SSF53613">
    <property type="entry name" value="Ribokinase-like"/>
    <property type="match status" value="1"/>
</dbReference>
<dbReference type="PANTHER" id="PTHR10584:SF166">
    <property type="entry name" value="RIBOKINASE"/>
    <property type="match status" value="1"/>
</dbReference>
<organism evidence="5 6">
    <name type="scientific">Faecalicatena contorta</name>
    <dbReference type="NCBI Taxonomy" id="39482"/>
    <lineage>
        <taxon>Bacteria</taxon>
        <taxon>Bacillati</taxon>
        <taxon>Bacillota</taxon>
        <taxon>Clostridia</taxon>
        <taxon>Lachnospirales</taxon>
        <taxon>Lachnospiraceae</taxon>
        <taxon>Faecalicatena</taxon>
    </lineage>
</organism>
<feature type="domain" description="Carbohydrate kinase PfkB" evidence="4">
    <location>
        <begin position="7"/>
        <end position="299"/>
    </location>
</feature>
<evidence type="ECO:0000256" key="3">
    <source>
        <dbReference type="ARBA" id="ARBA00022777"/>
    </source>
</evidence>
<evidence type="ECO:0000256" key="2">
    <source>
        <dbReference type="ARBA" id="ARBA00022679"/>
    </source>
</evidence>
<reference evidence="6" key="1">
    <citation type="submission" date="2017-07" db="EMBL/GenBank/DDBJ databases">
        <authorList>
            <person name="Varghese N."/>
            <person name="Submissions S."/>
        </authorList>
    </citation>
    <scope>NUCLEOTIDE SEQUENCE [LARGE SCALE GENOMIC DNA]</scope>
    <source>
        <strain evidence="6">NLAE-zl-C134</strain>
    </source>
</reference>
<dbReference type="GO" id="GO:0016301">
    <property type="term" value="F:kinase activity"/>
    <property type="evidence" value="ECO:0007669"/>
    <property type="project" value="UniProtKB-KW"/>
</dbReference>
<evidence type="ECO:0000259" key="4">
    <source>
        <dbReference type="Pfam" id="PF00294"/>
    </source>
</evidence>
<dbReference type="AlphaFoldDB" id="A0A315ZUK0"/>
<keyword evidence="2" id="KW-0808">Transferase</keyword>
<protein>
    <submittedName>
        <fullName evidence="5">Fructan beta-fructosidase</fullName>
    </submittedName>
</protein>
<proteinExistence type="inferred from homology"/>
<sequence>MCIENVEIICIGQALLDCIIKGQNINSHHSTAGIADSITLSPGGDAFNESVILSRLGHHVQIMCGLGCDSAGDIVTNTLKENAVNTDAVIYSNTDQTPVAALLVNTDGSRRSINSPAYLVKFFKPDVSLLKRTQVVSLASLFRAPLNRPDTILSICQTAKSTGALVAADTKLAHYGELSLEDIKESLPYIDYIFPNETEAEFYTQKSTYSEMADVFLNYGVKNVIIKTGAKGCFVKNGQECFSVPAYNLTAIDATGAGDNFVAGFISSILQGAGLRDAVEFAMGCSALCVQSIGAVSGVQNRAQVEEFISKQ</sequence>
<dbReference type="PANTHER" id="PTHR10584">
    <property type="entry name" value="SUGAR KINASE"/>
    <property type="match status" value="1"/>
</dbReference>
<gene>
    <name evidence="5" type="ORF">SAMN05216529_11149</name>
</gene>
<dbReference type="Proteomes" id="UP000254051">
    <property type="component" value="Unassembled WGS sequence"/>
</dbReference>
<dbReference type="GO" id="GO:0005829">
    <property type="term" value="C:cytosol"/>
    <property type="evidence" value="ECO:0007669"/>
    <property type="project" value="TreeGrafter"/>
</dbReference>
<dbReference type="InterPro" id="IPR002173">
    <property type="entry name" value="Carboh/pur_kinase_PfkB_CS"/>
</dbReference>
<dbReference type="InterPro" id="IPR029056">
    <property type="entry name" value="Ribokinase-like"/>
</dbReference>
<name>A0A315ZUK0_9FIRM</name>
<dbReference type="GO" id="GO:0006796">
    <property type="term" value="P:phosphate-containing compound metabolic process"/>
    <property type="evidence" value="ECO:0007669"/>
    <property type="project" value="UniProtKB-ARBA"/>
</dbReference>
<dbReference type="InterPro" id="IPR002139">
    <property type="entry name" value="Ribo/fructo_kinase"/>
</dbReference>
<dbReference type="Pfam" id="PF00294">
    <property type="entry name" value="PfkB"/>
    <property type="match status" value="1"/>
</dbReference>
<dbReference type="EMBL" id="UHJJ01000011">
    <property type="protein sequence ID" value="SUQ15264.1"/>
    <property type="molecule type" value="Genomic_DNA"/>
</dbReference>
<dbReference type="RefSeq" id="WP_181392874.1">
    <property type="nucleotide sequence ID" value="NZ_QGDS01000011.1"/>
</dbReference>
<comment type="similarity">
    <text evidence="1">Belongs to the carbohydrate kinase PfkB family.</text>
</comment>
<keyword evidence="6" id="KW-1185">Reference proteome</keyword>
<evidence type="ECO:0000313" key="5">
    <source>
        <dbReference type="EMBL" id="SUQ15264.1"/>
    </source>
</evidence>